<keyword evidence="1" id="KW-0547">Nucleotide-binding</keyword>
<evidence type="ECO:0000259" key="5">
    <source>
        <dbReference type="Pfam" id="PF22740"/>
    </source>
</evidence>
<keyword evidence="2" id="KW-0067">ATP-binding</keyword>
<dbReference type="Pfam" id="PF22740">
    <property type="entry name" value="PapZ_C"/>
    <property type="match status" value="1"/>
</dbReference>
<evidence type="ECO:0000256" key="3">
    <source>
        <dbReference type="ARBA" id="ARBA00023134"/>
    </source>
</evidence>
<dbReference type="InterPro" id="IPR053931">
    <property type="entry name" value="RapZ_C"/>
</dbReference>
<evidence type="ECO:0000313" key="6">
    <source>
        <dbReference type="EMBL" id="SVB35336.1"/>
    </source>
</evidence>
<dbReference type="PANTHER" id="PTHR30448:SF0">
    <property type="entry name" value="RNASE ADAPTER PROTEIN RAPZ"/>
    <property type="match status" value="1"/>
</dbReference>
<evidence type="ECO:0000259" key="4">
    <source>
        <dbReference type="Pfam" id="PF03668"/>
    </source>
</evidence>
<evidence type="ECO:0000256" key="2">
    <source>
        <dbReference type="ARBA" id="ARBA00022840"/>
    </source>
</evidence>
<gene>
    <name evidence="6" type="ORF">METZ01_LOCUS188190</name>
</gene>
<dbReference type="GO" id="GO:0005524">
    <property type="term" value="F:ATP binding"/>
    <property type="evidence" value="ECO:0007669"/>
    <property type="project" value="UniProtKB-KW"/>
</dbReference>
<accession>A0A382DA16</accession>
<evidence type="ECO:0008006" key="7">
    <source>
        <dbReference type="Google" id="ProtNLM"/>
    </source>
</evidence>
<dbReference type="InterPro" id="IPR005337">
    <property type="entry name" value="RapZ-like"/>
</dbReference>
<name>A0A382DA16_9ZZZZ</name>
<feature type="domain" description="RapZ C-terminal" evidence="5">
    <location>
        <begin position="85"/>
        <end position="203"/>
    </location>
</feature>
<dbReference type="GO" id="GO:0005525">
    <property type="term" value="F:GTP binding"/>
    <property type="evidence" value="ECO:0007669"/>
    <property type="project" value="UniProtKB-KW"/>
</dbReference>
<dbReference type="AlphaFoldDB" id="A0A382DA16"/>
<reference evidence="6" key="1">
    <citation type="submission" date="2018-05" db="EMBL/GenBank/DDBJ databases">
        <authorList>
            <person name="Lanie J.A."/>
            <person name="Ng W.-L."/>
            <person name="Kazmierczak K.M."/>
            <person name="Andrzejewski T.M."/>
            <person name="Davidsen T.M."/>
            <person name="Wayne K.J."/>
            <person name="Tettelin H."/>
            <person name="Glass J.I."/>
            <person name="Rusch D."/>
            <person name="Podicherti R."/>
            <person name="Tsui H.-C.T."/>
            <person name="Winkler M.E."/>
        </authorList>
    </citation>
    <scope>NUCLEOTIDE SEQUENCE</scope>
</reference>
<dbReference type="Pfam" id="PF03668">
    <property type="entry name" value="RapZ-like_N"/>
    <property type="match status" value="1"/>
</dbReference>
<feature type="domain" description="RapZ-like N-terminal" evidence="4">
    <location>
        <begin position="5"/>
        <end position="75"/>
    </location>
</feature>
<dbReference type="EMBL" id="UINC01038384">
    <property type="protein sequence ID" value="SVB35336.1"/>
    <property type="molecule type" value="Genomic_DNA"/>
</dbReference>
<sequence>RSGSVELAFFDADDSVLQQRYSETRRPHPLAGDDDILTAIRKERKLLEPIRDLSTRVIDTSNFTPHDLREFLFELYGSAGDERATIRIVSFAFRFGLPKNADLVFDVRFLPNPNYKPDLKLLNGIDRPVSQYVESRAETIEFLDHVGNLLRFVVPRLGAQGRAYMTLAFGCTGGHHRSVVVASCVARDLEAMGYSVTLSHRELARETERPATIEEV</sequence>
<proteinExistence type="predicted"/>
<protein>
    <recommendedName>
        <fullName evidence="7">RNase adaptor protein RapZ</fullName>
    </recommendedName>
</protein>
<organism evidence="6">
    <name type="scientific">marine metagenome</name>
    <dbReference type="NCBI Taxonomy" id="408172"/>
    <lineage>
        <taxon>unclassified sequences</taxon>
        <taxon>metagenomes</taxon>
        <taxon>ecological metagenomes</taxon>
    </lineage>
</organism>
<keyword evidence="3" id="KW-0342">GTP-binding</keyword>
<feature type="non-terminal residue" evidence="6">
    <location>
        <position position="1"/>
    </location>
</feature>
<dbReference type="PANTHER" id="PTHR30448">
    <property type="entry name" value="RNASE ADAPTER PROTEIN RAPZ"/>
    <property type="match status" value="1"/>
</dbReference>
<evidence type="ECO:0000256" key="1">
    <source>
        <dbReference type="ARBA" id="ARBA00022741"/>
    </source>
</evidence>
<dbReference type="InterPro" id="IPR053930">
    <property type="entry name" value="RapZ-like_N"/>
</dbReference>